<dbReference type="Pfam" id="PF03460">
    <property type="entry name" value="NIR_SIR_ferr"/>
    <property type="match status" value="1"/>
</dbReference>
<keyword evidence="14 20" id="KW-0408">Iron</keyword>
<comment type="catalytic activity">
    <reaction evidence="18">
        <text>hydrogen sulfide + 6 oxidized [2Fe-2S]-[ferredoxin] + 3 H2O = sulfite + 6 reduced [2Fe-2S]-[ferredoxin] + 7 H(+)</text>
        <dbReference type="Rhea" id="RHEA:23132"/>
        <dbReference type="Rhea" id="RHEA-COMP:10000"/>
        <dbReference type="Rhea" id="RHEA-COMP:10001"/>
        <dbReference type="ChEBI" id="CHEBI:15377"/>
        <dbReference type="ChEBI" id="CHEBI:15378"/>
        <dbReference type="ChEBI" id="CHEBI:17359"/>
        <dbReference type="ChEBI" id="CHEBI:29919"/>
        <dbReference type="ChEBI" id="CHEBI:33737"/>
        <dbReference type="ChEBI" id="CHEBI:33738"/>
        <dbReference type="EC" id="1.8.7.1"/>
    </reaction>
</comment>
<evidence type="ECO:0000313" key="26">
    <source>
        <dbReference type="EMBL" id="EMD22163.1"/>
    </source>
</evidence>
<dbReference type="Pfam" id="PF18267">
    <property type="entry name" value="Rubredoxin_C"/>
    <property type="match status" value="1"/>
</dbReference>
<evidence type="ECO:0000256" key="2">
    <source>
        <dbReference type="ARBA" id="ARBA00003247"/>
    </source>
</evidence>
<dbReference type="Proteomes" id="UP000014137">
    <property type="component" value="Unassembled WGS sequence"/>
</dbReference>
<evidence type="ECO:0000313" key="29">
    <source>
        <dbReference type="Proteomes" id="UP000188551"/>
    </source>
</evidence>
<organism evidence="26 28">
    <name type="scientific">Amycolatopsis azurea DSM 43854</name>
    <dbReference type="NCBI Taxonomy" id="1238180"/>
    <lineage>
        <taxon>Bacteria</taxon>
        <taxon>Bacillati</taxon>
        <taxon>Actinomycetota</taxon>
        <taxon>Actinomycetes</taxon>
        <taxon>Pseudonocardiales</taxon>
        <taxon>Pseudonocardiaceae</taxon>
        <taxon>Amycolatopsis</taxon>
    </lineage>
</organism>
<keyword evidence="15 20" id="KW-0411">Iron-sulfur</keyword>
<feature type="domain" description="NADH-rubredoxin oxidoreductase C-terminal" evidence="25">
    <location>
        <begin position="320"/>
        <end position="386"/>
    </location>
</feature>
<feature type="binding site" evidence="20">
    <location>
        <position position="633"/>
    </location>
    <ligand>
        <name>[4Fe-4S] cluster</name>
        <dbReference type="ChEBI" id="CHEBI:49883"/>
    </ligand>
</feature>
<proteinExistence type="inferred from homology"/>
<feature type="binding site" evidence="20">
    <location>
        <position position="639"/>
    </location>
    <ligand>
        <name>[4Fe-4S] cluster</name>
        <dbReference type="ChEBI" id="CHEBI:49883"/>
    </ligand>
</feature>
<feature type="binding site" description="axial binding residue" evidence="20">
    <location>
        <position position="677"/>
    </location>
    <ligand>
        <name>siroheme</name>
        <dbReference type="ChEBI" id="CHEBI:60052"/>
    </ligand>
    <ligandPart>
        <name>Fe</name>
        <dbReference type="ChEBI" id="CHEBI:18248"/>
    </ligandPart>
</feature>
<dbReference type="PROSITE" id="PS00365">
    <property type="entry name" value="NIR_SIR"/>
    <property type="match status" value="1"/>
</dbReference>
<comment type="cofactor">
    <cofactor evidence="20">
        <name>siroheme</name>
        <dbReference type="ChEBI" id="CHEBI:60052"/>
    </cofactor>
    <text evidence="20">Binds 1 siroheme per subunit.</text>
</comment>
<feature type="domain" description="FAD/NAD(P)-binding" evidence="24">
    <location>
        <begin position="3"/>
        <end position="286"/>
    </location>
</feature>
<dbReference type="PATRIC" id="fig|1238180.3.peg.8127"/>
<comment type="cofactor">
    <cofactor evidence="17">
        <name>[2Fe-2S] cluster</name>
        <dbReference type="ChEBI" id="CHEBI:190135"/>
    </cofactor>
</comment>
<dbReference type="InterPro" id="IPR041575">
    <property type="entry name" value="Rubredoxin_C"/>
</dbReference>
<keyword evidence="12 19" id="KW-0274">FAD</keyword>
<dbReference type="GO" id="GO:0042128">
    <property type="term" value="P:nitrate assimilation"/>
    <property type="evidence" value="ECO:0007669"/>
    <property type="project" value="UniProtKB-UniRule"/>
</dbReference>
<dbReference type="GO" id="GO:0051537">
    <property type="term" value="F:2 iron, 2 sulfur cluster binding"/>
    <property type="evidence" value="ECO:0007669"/>
    <property type="project" value="UniProtKB-KW"/>
</dbReference>
<feature type="domain" description="BFD-like [2Fe-2S]-binding" evidence="23">
    <location>
        <begin position="419"/>
        <end position="466"/>
    </location>
</feature>
<dbReference type="OrthoDB" id="9768666at2"/>
<dbReference type="GO" id="GO:0051539">
    <property type="term" value="F:4 iron, 4 sulfur cluster binding"/>
    <property type="evidence" value="ECO:0007669"/>
    <property type="project" value="UniProtKB-KW"/>
</dbReference>
<evidence type="ECO:0000256" key="14">
    <source>
        <dbReference type="ARBA" id="ARBA00023004"/>
    </source>
</evidence>
<dbReference type="InterPro" id="IPR023753">
    <property type="entry name" value="FAD/NAD-binding_dom"/>
</dbReference>
<dbReference type="GO" id="GO:0020037">
    <property type="term" value="F:heme binding"/>
    <property type="evidence" value="ECO:0007669"/>
    <property type="project" value="InterPro"/>
</dbReference>
<keyword evidence="29" id="KW-1185">Reference proteome</keyword>
<evidence type="ECO:0000259" key="25">
    <source>
        <dbReference type="Pfam" id="PF18267"/>
    </source>
</evidence>
<keyword evidence="11" id="KW-0883">Thioether bond</keyword>
<evidence type="ECO:0000256" key="11">
    <source>
        <dbReference type="ARBA" id="ARBA00022784"/>
    </source>
</evidence>
<dbReference type="SUPFAM" id="SSF56014">
    <property type="entry name" value="Nitrite and sulphite reductase 4Fe-4S domain-like"/>
    <property type="match status" value="1"/>
</dbReference>
<keyword evidence="9" id="KW-0001">2Fe-2S</keyword>
<gene>
    <name evidence="27" type="ORF">B0293_13510</name>
    <name evidence="26" type="ORF">C791_0396</name>
</gene>
<evidence type="ECO:0000256" key="8">
    <source>
        <dbReference type="ARBA" id="ARBA00022630"/>
    </source>
</evidence>
<reference evidence="26 28" key="1">
    <citation type="submission" date="2012-10" db="EMBL/GenBank/DDBJ databases">
        <title>Genome assembly of Amycolatopsis azurea DSM 43854.</title>
        <authorList>
            <person name="Khatri I."/>
            <person name="Kaur I."/>
            <person name="Subramanian S."/>
            <person name="Mayilraj S."/>
        </authorList>
    </citation>
    <scope>NUCLEOTIDE SEQUENCE [LARGE SCALE GENOMIC DNA]</scope>
    <source>
        <strain evidence="26 28">DSM 43854</strain>
    </source>
</reference>
<dbReference type="Pfam" id="PF01077">
    <property type="entry name" value="NIR_SIR"/>
    <property type="match status" value="1"/>
</dbReference>
<evidence type="ECO:0000256" key="1">
    <source>
        <dbReference type="ARBA" id="ARBA00001974"/>
    </source>
</evidence>
<keyword evidence="16 19" id="KW-0534">Nitrate assimilation</keyword>
<dbReference type="CDD" id="cd19943">
    <property type="entry name" value="NirB_Fer2_BFD-like_1"/>
    <property type="match status" value="1"/>
</dbReference>
<dbReference type="GO" id="GO:0050660">
    <property type="term" value="F:flavin adenine dinucleotide binding"/>
    <property type="evidence" value="ECO:0007669"/>
    <property type="project" value="UniProtKB-UniRule"/>
</dbReference>
<dbReference type="InterPro" id="IPR006066">
    <property type="entry name" value="NO2/SO3_Rdtase_FeS/sirohaem_BS"/>
</dbReference>
<dbReference type="Pfam" id="PF04324">
    <property type="entry name" value="Fer2_BFD"/>
    <property type="match status" value="1"/>
</dbReference>
<evidence type="ECO:0000256" key="20">
    <source>
        <dbReference type="PIRSR" id="PIRSR037149-1"/>
    </source>
</evidence>
<dbReference type="PANTHER" id="PTHR43809">
    <property type="entry name" value="NITRITE REDUCTASE (NADH) LARGE SUBUNIT"/>
    <property type="match status" value="1"/>
</dbReference>
<feature type="domain" description="Nitrite/sulphite reductase 4Fe-4S" evidence="21">
    <location>
        <begin position="624"/>
        <end position="762"/>
    </location>
</feature>
<evidence type="ECO:0000259" key="23">
    <source>
        <dbReference type="Pfam" id="PF04324"/>
    </source>
</evidence>
<dbReference type="InterPro" id="IPR036188">
    <property type="entry name" value="FAD/NAD-bd_sf"/>
</dbReference>
<dbReference type="CDD" id="cd19944">
    <property type="entry name" value="NirB_Fer2_BFD-like_2"/>
    <property type="match status" value="1"/>
</dbReference>
<evidence type="ECO:0000259" key="22">
    <source>
        <dbReference type="Pfam" id="PF03460"/>
    </source>
</evidence>
<dbReference type="NCBIfam" id="NF011565">
    <property type="entry name" value="PRK14989.1"/>
    <property type="match status" value="1"/>
</dbReference>
<dbReference type="NCBIfam" id="TIGR02374">
    <property type="entry name" value="nitri_red_nirB"/>
    <property type="match status" value="1"/>
</dbReference>
<name>M2PCT0_9PSEU</name>
<evidence type="ECO:0000256" key="15">
    <source>
        <dbReference type="ARBA" id="ARBA00023014"/>
    </source>
</evidence>
<dbReference type="Gene3D" id="1.10.10.1100">
    <property type="entry name" value="BFD-like [2Fe-2S]-binding domain"/>
    <property type="match status" value="1"/>
</dbReference>
<dbReference type="EMBL" id="ANMG01000104">
    <property type="protein sequence ID" value="EMD22163.1"/>
    <property type="molecule type" value="Genomic_DNA"/>
</dbReference>
<evidence type="ECO:0000256" key="5">
    <source>
        <dbReference type="ARBA" id="ARBA00012353"/>
    </source>
</evidence>
<dbReference type="Gene3D" id="3.30.390.30">
    <property type="match status" value="1"/>
</dbReference>
<reference evidence="27 29" key="2">
    <citation type="submission" date="2017-02" db="EMBL/GenBank/DDBJ databases">
        <title>Amycolatopsis azurea DSM 43854 draft genome.</title>
        <authorList>
            <person name="Mayilraj S."/>
        </authorList>
    </citation>
    <scope>NUCLEOTIDE SEQUENCE [LARGE SCALE GENOMIC DNA]</scope>
    <source>
        <strain evidence="27 29">DSM 43854</strain>
    </source>
</reference>
<comment type="caution">
    <text evidence="26">The sequence shown here is derived from an EMBL/GenBank/DDBJ whole genome shotgun (WGS) entry which is preliminary data.</text>
</comment>
<dbReference type="InterPro" id="IPR006067">
    <property type="entry name" value="NO2/SO3_Rdtase_4Fe4S_dom"/>
</dbReference>
<dbReference type="FunFam" id="3.30.413.10:FF:000007">
    <property type="entry name" value="Nitrite reductase [NAD(P)H] large subunit"/>
    <property type="match status" value="1"/>
</dbReference>
<evidence type="ECO:0000313" key="28">
    <source>
        <dbReference type="Proteomes" id="UP000014137"/>
    </source>
</evidence>
<dbReference type="SUPFAM" id="SSF55124">
    <property type="entry name" value="Nitrite/Sulfite reductase N-terminal domain-like"/>
    <property type="match status" value="1"/>
</dbReference>
<dbReference type="PANTHER" id="PTHR43809:SF1">
    <property type="entry name" value="NITRITE REDUCTASE (NADH) LARGE SUBUNIT"/>
    <property type="match status" value="1"/>
</dbReference>
<keyword evidence="7 20" id="KW-0349">Heme</keyword>
<feature type="domain" description="Nitrite/Sulfite reductase ferredoxin-like" evidence="22">
    <location>
        <begin position="552"/>
        <end position="613"/>
    </location>
</feature>
<evidence type="ECO:0000256" key="3">
    <source>
        <dbReference type="ARBA" id="ARBA00005096"/>
    </source>
</evidence>
<dbReference type="GO" id="GO:0050661">
    <property type="term" value="F:NADP binding"/>
    <property type="evidence" value="ECO:0007669"/>
    <property type="project" value="UniProtKB-UniRule"/>
</dbReference>
<comment type="similarity">
    <text evidence="4">Belongs to the nitrite and sulfite reductase 4Fe-4S domain family.</text>
</comment>
<dbReference type="EMBL" id="MUXN01000008">
    <property type="protein sequence ID" value="OOC06494.1"/>
    <property type="molecule type" value="Genomic_DNA"/>
</dbReference>
<comment type="cofactor">
    <cofactor evidence="1 19">
        <name>FAD</name>
        <dbReference type="ChEBI" id="CHEBI:57692"/>
    </cofactor>
</comment>
<dbReference type="InterPro" id="IPR041854">
    <property type="entry name" value="BFD-like_2Fe2S-bd_dom_sf"/>
</dbReference>
<dbReference type="GO" id="GO:0098809">
    <property type="term" value="F:nitrite reductase activity"/>
    <property type="evidence" value="ECO:0007669"/>
    <property type="project" value="InterPro"/>
</dbReference>
<keyword evidence="8 19" id="KW-0285">Flavoprotein</keyword>
<evidence type="ECO:0000313" key="27">
    <source>
        <dbReference type="EMBL" id="OOC06494.1"/>
    </source>
</evidence>
<dbReference type="Proteomes" id="UP000188551">
    <property type="component" value="Unassembled WGS sequence"/>
</dbReference>
<dbReference type="InterPro" id="IPR017121">
    <property type="entry name" value="Nitrite_Rdtase_lsu"/>
</dbReference>
<dbReference type="PIRSF" id="PIRSF037149">
    <property type="entry name" value="NirB"/>
    <property type="match status" value="1"/>
</dbReference>
<dbReference type="EC" id="1.8.7.1" evidence="5"/>
<dbReference type="Gene3D" id="3.30.413.10">
    <property type="entry name" value="Sulfite Reductase Hemoprotein, domain 1"/>
    <property type="match status" value="1"/>
</dbReference>
<keyword evidence="13" id="KW-0560">Oxidoreductase</keyword>
<dbReference type="FunFam" id="3.50.50.60:FF:000033">
    <property type="entry name" value="Nitrite reductase [NAD(P)H], large subunit"/>
    <property type="match status" value="1"/>
</dbReference>
<evidence type="ECO:0000256" key="9">
    <source>
        <dbReference type="ARBA" id="ARBA00022714"/>
    </source>
</evidence>
<comment type="cofactor">
    <cofactor evidence="20">
        <name>[4Fe-4S] cluster</name>
        <dbReference type="ChEBI" id="CHEBI:49883"/>
    </cofactor>
    <text evidence="20">Binds 1 [4Fe-4S] cluster per subunit.</text>
</comment>
<dbReference type="Gene3D" id="3.50.50.60">
    <property type="entry name" value="FAD/NAD(P)-binding domain"/>
    <property type="match status" value="2"/>
</dbReference>
<dbReference type="Pfam" id="PF07992">
    <property type="entry name" value="Pyr_redox_2"/>
    <property type="match status" value="1"/>
</dbReference>
<dbReference type="InterPro" id="IPR005117">
    <property type="entry name" value="NiRdtase/SiRdtase_haem-b_fer"/>
</dbReference>
<dbReference type="RefSeq" id="WP_005167639.1">
    <property type="nucleotide sequence ID" value="NZ_ANMG01000104.1"/>
</dbReference>
<dbReference type="PRINTS" id="PR00368">
    <property type="entry name" value="FADPNR"/>
</dbReference>
<dbReference type="GO" id="GO:0050311">
    <property type="term" value="F:sulfite reductase (ferredoxin) activity"/>
    <property type="evidence" value="ECO:0007669"/>
    <property type="project" value="UniProtKB-EC"/>
</dbReference>
<dbReference type="InterPro" id="IPR007419">
    <property type="entry name" value="BFD-like_2Fe2S-bd_dom"/>
</dbReference>
<keyword evidence="6 20" id="KW-0004">4Fe-4S</keyword>
<accession>M2PCT0</accession>
<evidence type="ECO:0000256" key="19">
    <source>
        <dbReference type="PIRNR" id="PIRNR037149"/>
    </source>
</evidence>
<dbReference type="UniPathway" id="UPA00653"/>
<dbReference type="GO" id="GO:0046872">
    <property type="term" value="F:metal ion binding"/>
    <property type="evidence" value="ECO:0007669"/>
    <property type="project" value="UniProtKB-KW"/>
</dbReference>
<protein>
    <recommendedName>
        <fullName evidence="5">assimilatory sulfite reductase (ferredoxin)</fullName>
        <ecNumber evidence="5">1.8.7.1</ecNumber>
    </recommendedName>
</protein>
<evidence type="ECO:0000256" key="18">
    <source>
        <dbReference type="ARBA" id="ARBA00049518"/>
    </source>
</evidence>
<keyword evidence="10 20" id="KW-0479">Metal-binding</keyword>
<evidence type="ECO:0000256" key="10">
    <source>
        <dbReference type="ARBA" id="ARBA00022723"/>
    </source>
</evidence>
<evidence type="ECO:0000256" key="6">
    <source>
        <dbReference type="ARBA" id="ARBA00022485"/>
    </source>
</evidence>
<dbReference type="InterPro" id="IPR045854">
    <property type="entry name" value="NO2/SO3_Rdtase_4Fe4S_sf"/>
</dbReference>
<dbReference type="SUPFAM" id="SSF51905">
    <property type="entry name" value="FAD/NAD(P)-binding domain"/>
    <property type="match status" value="1"/>
</dbReference>
<dbReference type="InterPro" id="IPR012744">
    <property type="entry name" value="Nitri_red_NirB"/>
</dbReference>
<feature type="binding site" evidence="20">
    <location>
        <position position="673"/>
    </location>
    <ligand>
        <name>[4Fe-4S] cluster</name>
        <dbReference type="ChEBI" id="CHEBI:49883"/>
    </ligand>
</feature>
<dbReference type="InterPro" id="IPR016156">
    <property type="entry name" value="FAD/NAD-linked_Rdtase_dimer_sf"/>
</dbReference>
<evidence type="ECO:0000256" key="4">
    <source>
        <dbReference type="ARBA" id="ARBA00010429"/>
    </source>
</evidence>
<evidence type="ECO:0000256" key="17">
    <source>
        <dbReference type="ARBA" id="ARBA00034078"/>
    </source>
</evidence>
<evidence type="ECO:0000256" key="13">
    <source>
        <dbReference type="ARBA" id="ARBA00023002"/>
    </source>
</evidence>
<dbReference type="AlphaFoldDB" id="M2PCT0"/>
<evidence type="ECO:0000256" key="7">
    <source>
        <dbReference type="ARBA" id="ARBA00022617"/>
    </source>
</evidence>
<comment type="pathway">
    <text evidence="3">Nitrogen metabolism; nitrate reduction (assimilation).</text>
</comment>
<evidence type="ECO:0000259" key="21">
    <source>
        <dbReference type="Pfam" id="PF01077"/>
    </source>
</evidence>
<evidence type="ECO:0000259" key="24">
    <source>
        <dbReference type="Pfam" id="PF07992"/>
    </source>
</evidence>
<comment type="function">
    <text evidence="2">Catalyzes the reduction of sulfite to sulfide, a step in the biosynthesis of sulfur-containing amino acids and cofactors.</text>
</comment>
<sequence>MRKLVVVGHGMVAHRLVEAVRAEDKTGEWQVVVLAEEARPAYDRVALTSYVDTWDPASLALEGADYAGDPLVELRLGDAVASVDRERKVVVTEAGYEQPYDTLVLATGSRPFVPPVPGHDLPGCFVYRTIEDLDAIREAAQRPGRGRRSAVVIGGGLLGLEAAKALRDMGLSPHVVEMAPRLMPLQVDEGGGGLLRRLITDLDVTVHTGTSTDAIEPDGSRYIAKLGNGTELDVDLVVFSAGIRPRDDLARSSGLDVGARGGVLVDDTCRTSDPAVYAIGECAAVDGKVYGIVAPGYAMAEIVAARLTGGEGTFPEPDMSTKLKLMGVDVASFGDAHAATEGALEVAFNDAVAGTYKKLVVSDDSKTLLGGVLVGDASEFNTLRAMVGRPLPAEPGAILAPAGGGAAVGVDALPDGAQICSCNAVSKGAITHAITEEGCDSVAKIKGCTRAGTACGSCVPLLGKLLTACGVEQSKALCEHFSQSRAELFQILQATRISTFSEMIDRYGTGTGCAICKPAIASILATLGNGHILAGEQATLQDTNDKFLANLQRNGTYSVVPRIPGGEVTPEKLMVIAQVAMDFGLYTKITGGQRIDLFGATVDQLPLIWRRLVDAGFESGHAYGKSLRTVKSCVGSTWCRYGVQDSVGLAIELELRYRGLRSPHKLKSAVSGCARECAEARSKDFGVIATDKGWNLYVGGNGGATPRHADLLVSEVDTETLIRTIDRFLMFYVRTADRLQRTAPWVEEMEGGLDHLRAVIVDDKLGICEDLDAAMAKHVGDYADEWRGVLEDPEKLAKFSSFVNAPGTPDPTISFRRERDQNVPVLLGIPEVKQ</sequence>
<dbReference type="InterPro" id="IPR052034">
    <property type="entry name" value="NasD-like"/>
</dbReference>
<feature type="binding site" evidence="20">
    <location>
        <position position="677"/>
    </location>
    <ligand>
        <name>[4Fe-4S] cluster</name>
        <dbReference type="ChEBI" id="CHEBI:49883"/>
    </ligand>
</feature>
<evidence type="ECO:0000256" key="12">
    <source>
        <dbReference type="ARBA" id="ARBA00022827"/>
    </source>
</evidence>
<dbReference type="InterPro" id="IPR036136">
    <property type="entry name" value="Nit/Sulf_reduc_fer-like_dom_sf"/>
</dbReference>
<dbReference type="PRINTS" id="PR00397">
    <property type="entry name" value="SIROHAEM"/>
</dbReference>
<evidence type="ECO:0000256" key="16">
    <source>
        <dbReference type="ARBA" id="ARBA00023063"/>
    </source>
</evidence>